<dbReference type="SUPFAM" id="SSF53067">
    <property type="entry name" value="Actin-like ATPase domain"/>
    <property type="match status" value="1"/>
</dbReference>
<evidence type="ECO:0000259" key="1">
    <source>
        <dbReference type="Pfam" id="PF01869"/>
    </source>
</evidence>
<organism evidence="2 3">
    <name type="scientific">Methylomusa anaerophila</name>
    <dbReference type="NCBI Taxonomy" id="1930071"/>
    <lineage>
        <taxon>Bacteria</taxon>
        <taxon>Bacillati</taxon>
        <taxon>Bacillota</taxon>
        <taxon>Negativicutes</taxon>
        <taxon>Selenomonadales</taxon>
        <taxon>Sporomusaceae</taxon>
        <taxon>Methylomusa</taxon>
    </lineage>
</organism>
<dbReference type="Pfam" id="PF01869">
    <property type="entry name" value="BcrAD_BadFG"/>
    <property type="match status" value="1"/>
</dbReference>
<proteinExistence type="predicted"/>
<dbReference type="OrthoDB" id="9778513at2"/>
<keyword evidence="3" id="KW-1185">Reference proteome</keyword>
<name>A0A348AEX7_9FIRM</name>
<protein>
    <submittedName>
        <fullName evidence="2">Activator of (R)-2-hydroxyglutaryl-CoA dehydratase</fullName>
    </submittedName>
</protein>
<gene>
    <name evidence="2" type="primary">hgdC_1</name>
    <name evidence="2" type="ORF">MAMMFC1_00258</name>
</gene>
<evidence type="ECO:0000313" key="3">
    <source>
        <dbReference type="Proteomes" id="UP000276437"/>
    </source>
</evidence>
<dbReference type="EMBL" id="AP018449">
    <property type="protein sequence ID" value="BBB89625.1"/>
    <property type="molecule type" value="Genomic_DNA"/>
</dbReference>
<dbReference type="AlphaFoldDB" id="A0A348AEX7"/>
<dbReference type="InterPro" id="IPR043129">
    <property type="entry name" value="ATPase_NBD"/>
</dbReference>
<evidence type="ECO:0000313" key="2">
    <source>
        <dbReference type="EMBL" id="BBB89625.1"/>
    </source>
</evidence>
<sequence length="91" mass="9844">MRTAGIHYATARRIRNLLNRIGMEPTFIFTGGVSNNIGMKLALKELLGVEIGETKMDPTYAGALGASIYAHKYNAIGYIGVNAESNLQSVK</sequence>
<feature type="domain" description="ATPase BadF/BadG/BcrA/BcrD type" evidence="1">
    <location>
        <begin position="4"/>
        <end position="70"/>
    </location>
</feature>
<dbReference type="InterPro" id="IPR002731">
    <property type="entry name" value="ATPase_BadF"/>
</dbReference>
<dbReference type="KEGG" id="mana:MAMMFC1_00258"/>
<dbReference type="Proteomes" id="UP000276437">
    <property type="component" value="Chromosome"/>
</dbReference>
<accession>A0A348AEX7</accession>
<reference evidence="2 3" key="1">
    <citation type="journal article" date="2018" name="Int. J. Syst. Evol. Microbiol.">
        <title>Methylomusa anaerophila gen. nov., sp. nov., an anaerobic methanol-utilizing bacterium isolated from a microbial fuel cell.</title>
        <authorList>
            <person name="Amano N."/>
            <person name="Yamamuro A."/>
            <person name="Miyahara M."/>
            <person name="Kouzuma A."/>
            <person name="Abe T."/>
            <person name="Watanabe K."/>
        </authorList>
    </citation>
    <scope>NUCLEOTIDE SEQUENCE [LARGE SCALE GENOMIC DNA]</scope>
    <source>
        <strain evidence="2 3">MMFC1</strain>
    </source>
</reference>
<dbReference type="Gene3D" id="3.30.420.40">
    <property type="match status" value="2"/>
</dbReference>